<dbReference type="Gene3D" id="1.25.40.20">
    <property type="entry name" value="Ankyrin repeat-containing domain"/>
    <property type="match status" value="1"/>
</dbReference>
<evidence type="ECO:0000256" key="4">
    <source>
        <dbReference type="SAM" id="MobiDB-lite"/>
    </source>
</evidence>
<accession>A0A813FY69</accession>
<dbReference type="Pfam" id="PF00023">
    <property type="entry name" value="Ank"/>
    <property type="match status" value="1"/>
</dbReference>
<reference evidence="5" key="1">
    <citation type="submission" date="2021-02" db="EMBL/GenBank/DDBJ databases">
        <authorList>
            <person name="Dougan E. K."/>
            <person name="Rhodes N."/>
            <person name="Thang M."/>
            <person name="Chan C."/>
        </authorList>
    </citation>
    <scope>NUCLEOTIDE SEQUENCE</scope>
</reference>
<feature type="compositionally biased region" description="Acidic residues" evidence="4">
    <location>
        <begin position="224"/>
        <end position="233"/>
    </location>
</feature>
<dbReference type="PROSITE" id="PS50088">
    <property type="entry name" value="ANK_REPEAT"/>
    <property type="match status" value="1"/>
</dbReference>
<evidence type="ECO:0000313" key="5">
    <source>
        <dbReference type="EMBL" id="CAE8615349.1"/>
    </source>
</evidence>
<protein>
    <submittedName>
        <fullName evidence="5">Uncharacterized protein</fullName>
    </submittedName>
</protein>
<organism evidence="5 6">
    <name type="scientific">Polarella glacialis</name>
    <name type="common">Dinoflagellate</name>
    <dbReference type="NCBI Taxonomy" id="89957"/>
    <lineage>
        <taxon>Eukaryota</taxon>
        <taxon>Sar</taxon>
        <taxon>Alveolata</taxon>
        <taxon>Dinophyceae</taxon>
        <taxon>Suessiales</taxon>
        <taxon>Suessiaceae</taxon>
        <taxon>Polarella</taxon>
    </lineage>
</organism>
<dbReference type="PANTHER" id="PTHR24171">
    <property type="entry name" value="ANKYRIN REPEAT DOMAIN-CONTAINING PROTEIN 39-RELATED"/>
    <property type="match status" value="1"/>
</dbReference>
<name>A0A813FY69_POLGL</name>
<gene>
    <name evidence="5" type="ORF">PGLA1383_LOCUS33065</name>
</gene>
<dbReference type="SUPFAM" id="SSF48403">
    <property type="entry name" value="Ankyrin repeat"/>
    <property type="match status" value="1"/>
</dbReference>
<evidence type="ECO:0000256" key="3">
    <source>
        <dbReference type="PROSITE-ProRule" id="PRU00023"/>
    </source>
</evidence>
<feature type="compositionally biased region" description="Basic and acidic residues" evidence="4">
    <location>
        <begin position="241"/>
        <end position="265"/>
    </location>
</feature>
<feature type="region of interest" description="Disordered" evidence="4">
    <location>
        <begin position="380"/>
        <end position="413"/>
    </location>
</feature>
<proteinExistence type="predicted"/>
<dbReference type="InterPro" id="IPR002110">
    <property type="entry name" value="Ankyrin_rpt"/>
</dbReference>
<dbReference type="PROSITE" id="PS50297">
    <property type="entry name" value="ANK_REP_REGION"/>
    <property type="match status" value="1"/>
</dbReference>
<feature type="compositionally biased region" description="Basic and acidic residues" evidence="4">
    <location>
        <begin position="380"/>
        <end position="395"/>
    </location>
</feature>
<dbReference type="Proteomes" id="UP000654075">
    <property type="component" value="Unassembled WGS sequence"/>
</dbReference>
<keyword evidence="6" id="KW-1185">Reference proteome</keyword>
<feature type="repeat" description="ANK" evidence="3">
    <location>
        <begin position="153"/>
        <end position="185"/>
    </location>
</feature>
<keyword evidence="1" id="KW-0677">Repeat</keyword>
<comment type="caution">
    <text evidence="5">The sequence shown here is derived from an EMBL/GenBank/DDBJ whole genome shotgun (WGS) entry which is preliminary data.</text>
</comment>
<keyword evidence="2 3" id="KW-0040">ANK repeat</keyword>
<feature type="region of interest" description="Disordered" evidence="4">
    <location>
        <begin position="224"/>
        <end position="272"/>
    </location>
</feature>
<dbReference type="OrthoDB" id="438564at2759"/>
<sequence>MAVMTSSISPIAQVKVAELSRHKQMVKLFANPLGKACYTLDLEKVKSSLGELRSHGLMDAGLVFTSEVRPMLEDRSLSPKEWRQFQAEMGCQPLLLTVLACAGELVRASEASGTVLRGDAAEKAKAVQVLAGDIVKLLVNSGARIDLADVGPLESTALHVAASSGAAKLVGLLLMLGADVFARNGSGCSAEVLARRRGHTICEQILQVAAMEHAIDQEEVARELEDEVVEDGPEVVPEQQLRPEENRLERSLSKSDRREAPEERSTGGMAYGQHGVWSCLDKDLYPDDLDDSDLPDEWDEEKWGDYQDWGEEWEDQASSASDIELESEDLTIGEHELRALVTNLREEKTAGLQRLFAMGSERAQLMEEAQHLEQRGVKLRERREKLRDREERAKAGDPSAAGENAEETEVSAWWEERATDHARVVWELTEALQKQTEEQQEEAGVAAKELRRLRRKTKGLEQHWEQLLESQSASE</sequence>
<evidence type="ECO:0000313" key="6">
    <source>
        <dbReference type="Proteomes" id="UP000654075"/>
    </source>
</evidence>
<evidence type="ECO:0000256" key="2">
    <source>
        <dbReference type="ARBA" id="ARBA00023043"/>
    </source>
</evidence>
<dbReference type="EMBL" id="CAJNNV010025611">
    <property type="protein sequence ID" value="CAE8615349.1"/>
    <property type="molecule type" value="Genomic_DNA"/>
</dbReference>
<dbReference type="InterPro" id="IPR036770">
    <property type="entry name" value="Ankyrin_rpt-contain_sf"/>
</dbReference>
<dbReference type="AlphaFoldDB" id="A0A813FY69"/>
<feature type="non-terminal residue" evidence="5">
    <location>
        <position position="475"/>
    </location>
</feature>
<evidence type="ECO:0000256" key="1">
    <source>
        <dbReference type="ARBA" id="ARBA00022737"/>
    </source>
</evidence>